<reference evidence="9 10" key="1">
    <citation type="submission" date="2019-10" db="EMBL/GenBank/DDBJ databases">
        <title>Gracilibacillus salitolerans sp. nov., a moderate halophile isolated from a saline soil in northwest China.</title>
        <authorList>
            <person name="Gan L."/>
        </authorList>
    </citation>
    <scope>NUCLEOTIDE SEQUENCE [LARGE SCALE GENOMIC DNA]</scope>
    <source>
        <strain evidence="9 10">TP2-8</strain>
    </source>
</reference>
<dbReference type="GO" id="GO:0005886">
    <property type="term" value="C:plasma membrane"/>
    <property type="evidence" value="ECO:0007669"/>
    <property type="project" value="UniProtKB-SubCell"/>
</dbReference>
<evidence type="ECO:0000256" key="7">
    <source>
        <dbReference type="RuleBase" id="RU363032"/>
    </source>
</evidence>
<dbReference type="CDD" id="cd06261">
    <property type="entry name" value="TM_PBP2"/>
    <property type="match status" value="1"/>
</dbReference>
<evidence type="ECO:0000256" key="5">
    <source>
        <dbReference type="ARBA" id="ARBA00022989"/>
    </source>
</evidence>
<sequence length="276" mass="30567">MITTKSARVMIHVFLLLFGIVWIYPFVWMVFSSLKTNKEFLTSGTKLIPEDFQWQNYSEAWITANFSGYFWNTVIFTVSTVIIVIVLSSLTGYALGRIDFPGKKTIMICVVAIMFIPKGYTIIPLFKLVNAMGLDNSILGIIVAESSGAHVLFILMFASFFANLPKSIEEAAEIDGAGVLTIFTKVMLPLSMPIVATTAIMQFIWTWSSFLVPLVLTISKPELRTLAVGMENFVQTYAVDFSGMAAGATISLLPVMIIFIIMQRYFIEGVAGAVKS</sequence>
<evidence type="ECO:0000313" key="9">
    <source>
        <dbReference type="EMBL" id="MRI67376.1"/>
    </source>
</evidence>
<keyword evidence="2 7" id="KW-0813">Transport</keyword>
<comment type="subcellular location">
    <subcellularLocation>
        <location evidence="1 7">Cell membrane</location>
        <topology evidence="1 7">Multi-pass membrane protein</topology>
    </subcellularLocation>
</comment>
<feature type="transmembrane region" description="Helical" evidence="7">
    <location>
        <begin position="69"/>
        <end position="94"/>
    </location>
</feature>
<comment type="caution">
    <text evidence="9">The sequence shown here is derived from an EMBL/GenBank/DDBJ whole genome shotgun (WGS) entry which is preliminary data.</text>
</comment>
<dbReference type="Proteomes" id="UP000435187">
    <property type="component" value="Unassembled WGS sequence"/>
</dbReference>
<evidence type="ECO:0000313" key="10">
    <source>
        <dbReference type="Proteomes" id="UP000435187"/>
    </source>
</evidence>
<accession>A0A6N7R3D3</accession>
<dbReference type="Gene3D" id="1.10.3720.10">
    <property type="entry name" value="MetI-like"/>
    <property type="match status" value="1"/>
</dbReference>
<dbReference type="RefSeq" id="WP_018930623.1">
    <property type="nucleotide sequence ID" value="NZ_JBHUMW010000043.1"/>
</dbReference>
<dbReference type="PANTHER" id="PTHR43744">
    <property type="entry name" value="ABC TRANSPORTER PERMEASE PROTEIN MG189-RELATED-RELATED"/>
    <property type="match status" value="1"/>
</dbReference>
<keyword evidence="10" id="KW-1185">Reference proteome</keyword>
<evidence type="ECO:0000256" key="6">
    <source>
        <dbReference type="ARBA" id="ARBA00023136"/>
    </source>
</evidence>
<proteinExistence type="inferred from homology"/>
<dbReference type="SUPFAM" id="SSF161098">
    <property type="entry name" value="MetI-like"/>
    <property type="match status" value="1"/>
</dbReference>
<feature type="domain" description="ABC transmembrane type-1" evidence="8">
    <location>
        <begin position="70"/>
        <end position="262"/>
    </location>
</feature>
<dbReference type="PANTHER" id="PTHR43744:SF8">
    <property type="entry name" value="SN-GLYCEROL-3-PHOSPHATE TRANSPORT SYSTEM PERMEASE PROTEIN UGPE"/>
    <property type="match status" value="1"/>
</dbReference>
<comment type="similarity">
    <text evidence="7">Belongs to the binding-protein-dependent transport system permease family.</text>
</comment>
<gene>
    <name evidence="9" type="ORF">GH885_13660</name>
</gene>
<feature type="transmembrane region" description="Helical" evidence="7">
    <location>
        <begin position="12"/>
        <end position="31"/>
    </location>
</feature>
<dbReference type="AlphaFoldDB" id="A0A6N7R3D3"/>
<name>A0A6N7R3D3_9BACI</name>
<dbReference type="EMBL" id="WJEE01000030">
    <property type="protein sequence ID" value="MRI67376.1"/>
    <property type="molecule type" value="Genomic_DNA"/>
</dbReference>
<keyword evidence="4 7" id="KW-0812">Transmembrane</keyword>
<keyword evidence="3" id="KW-1003">Cell membrane</keyword>
<dbReference type="GO" id="GO:0055085">
    <property type="term" value="P:transmembrane transport"/>
    <property type="evidence" value="ECO:0007669"/>
    <property type="project" value="InterPro"/>
</dbReference>
<keyword evidence="6 7" id="KW-0472">Membrane</keyword>
<evidence type="ECO:0000259" key="8">
    <source>
        <dbReference type="PROSITE" id="PS50928"/>
    </source>
</evidence>
<evidence type="ECO:0000256" key="2">
    <source>
        <dbReference type="ARBA" id="ARBA00022448"/>
    </source>
</evidence>
<evidence type="ECO:0000256" key="3">
    <source>
        <dbReference type="ARBA" id="ARBA00022475"/>
    </source>
</evidence>
<evidence type="ECO:0000256" key="4">
    <source>
        <dbReference type="ARBA" id="ARBA00022692"/>
    </source>
</evidence>
<protein>
    <submittedName>
        <fullName evidence="9">ABC transporter permease subunit</fullName>
    </submittedName>
</protein>
<feature type="transmembrane region" description="Helical" evidence="7">
    <location>
        <begin position="138"/>
        <end position="162"/>
    </location>
</feature>
<feature type="transmembrane region" description="Helical" evidence="7">
    <location>
        <begin position="238"/>
        <end position="261"/>
    </location>
</feature>
<evidence type="ECO:0000256" key="1">
    <source>
        <dbReference type="ARBA" id="ARBA00004651"/>
    </source>
</evidence>
<dbReference type="InterPro" id="IPR000515">
    <property type="entry name" value="MetI-like"/>
</dbReference>
<organism evidence="9 10">
    <name type="scientific">Gracilibacillus thailandensis</name>
    <dbReference type="NCBI Taxonomy" id="563735"/>
    <lineage>
        <taxon>Bacteria</taxon>
        <taxon>Bacillati</taxon>
        <taxon>Bacillota</taxon>
        <taxon>Bacilli</taxon>
        <taxon>Bacillales</taxon>
        <taxon>Bacillaceae</taxon>
        <taxon>Gracilibacillus</taxon>
    </lineage>
</organism>
<dbReference type="PROSITE" id="PS50928">
    <property type="entry name" value="ABC_TM1"/>
    <property type="match status" value="1"/>
</dbReference>
<keyword evidence="5 7" id="KW-1133">Transmembrane helix</keyword>
<dbReference type="Pfam" id="PF00528">
    <property type="entry name" value="BPD_transp_1"/>
    <property type="match status" value="1"/>
</dbReference>
<dbReference type="InterPro" id="IPR035906">
    <property type="entry name" value="MetI-like_sf"/>
</dbReference>
<feature type="transmembrane region" description="Helical" evidence="7">
    <location>
        <begin position="106"/>
        <end position="126"/>
    </location>
</feature>